<feature type="domain" description="NfeD-like C-terminal" evidence="6">
    <location>
        <begin position="91"/>
        <end position="144"/>
    </location>
</feature>
<protein>
    <recommendedName>
        <fullName evidence="6">NfeD-like C-terminal domain-containing protein</fullName>
    </recommendedName>
</protein>
<proteinExistence type="predicted"/>
<feature type="transmembrane region" description="Helical" evidence="5">
    <location>
        <begin position="55"/>
        <end position="73"/>
    </location>
</feature>
<organism evidence="7 8">
    <name type="scientific">Alsobacter soli</name>
    <dbReference type="NCBI Taxonomy" id="2109933"/>
    <lineage>
        <taxon>Bacteria</taxon>
        <taxon>Pseudomonadati</taxon>
        <taxon>Pseudomonadota</taxon>
        <taxon>Alphaproteobacteria</taxon>
        <taxon>Hyphomicrobiales</taxon>
        <taxon>Alsobacteraceae</taxon>
        <taxon>Alsobacter</taxon>
    </lineage>
</organism>
<dbReference type="Gene3D" id="2.40.50.140">
    <property type="entry name" value="Nucleic acid-binding proteins"/>
    <property type="match status" value="1"/>
</dbReference>
<dbReference type="RefSeq" id="WP_106334852.1">
    <property type="nucleotide sequence ID" value="NZ_PVZS01000001.1"/>
</dbReference>
<evidence type="ECO:0000256" key="1">
    <source>
        <dbReference type="ARBA" id="ARBA00004141"/>
    </source>
</evidence>
<dbReference type="EMBL" id="PVZS01000001">
    <property type="protein sequence ID" value="PSC07067.1"/>
    <property type="molecule type" value="Genomic_DNA"/>
</dbReference>
<comment type="caution">
    <text evidence="7">The sequence shown here is derived from an EMBL/GenBank/DDBJ whole genome shotgun (WGS) entry which is preliminary data.</text>
</comment>
<evidence type="ECO:0000256" key="5">
    <source>
        <dbReference type="SAM" id="Phobius"/>
    </source>
</evidence>
<evidence type="ECO:0000256" key="3">
    <source>
        <dbReference type="ARBA" id="ARBA00022989"/>
    </source>
</evidence>
<comment type="subcellular location">
    <subcellularLocation>
        <location evidence="1">Membrane</location>
        <topology evidence="1">Multi-pass membrane protein</topology>
    </subcellularLocation>
</comment>
<dbReference type="SUPFAM" id="SSF141322">
    <property type="entry name" value="NfeD domain-like"/>
    <property type="match status" value="1"/>
</dbReference>
<dbReference type="PANTHER" id="PTHR33507:SF3">
    <property type="entry name" value="INNER MEMBRANE PROTEIN YBBJ"/>
    <property type="match status" value="1"/>
</dbReference>
<dbReference type="Pfam" id="PF01957">
    <property type="entry name" value="NfeD"/>
    <property type="match status" value="1"/>
</dbReference>
<name>A0A2T1HZF5_9HYPH</name>
<keyword evidence="3 5" id="KW-1133">Transmembrane helix</keyword>
<keyword evidence="4 5" id="KW-0472">Membrane</keyword>
<dbReference type="OrthoDB" id="9810336at2"/>
<reference evidence="8" key="1">
    <citation type="submission" date="2018-03" db="EMBL/GenBank/DDBJ databases">
        <authorList>
            <person name="Sun L."/>
            <person name="Liu H."/>
            <person name="Chen W."/>
            <person name="Huang K."/>
            <person name="Liu W."/>
            <person name="Gao X."/>
        </authorList>
    </citation>
    <scope>NUCLEOTIDE SEQUENCE [LARGE SCALE GENOMIC DNA]</scope>
    <source>
        <strain evidence="8">SH9</strain>
    </source>
</reference>
<evidence type="ECO:0000313" key="8">
    <source>
        <dbReference type="Proteomes" id="UP000239772"/>
    </source>
</evidence>
<dbReference type="AlphaFoldDB" id="A0A2T1HZF5"/>
<evidence type="ECO:0000313" key="7">
    <source>
        <dbReference type="EMBL" id="PSC07067.1"/>
    </source>
</evidence>
<dbReference type="InterPro" id="IPR002810">
    <property type="entry name" value="NfeD-like_C"/>
</dbReference>
<gene>
    <name evidence="7" type="ORF">SLNSH_01455</name>
</gene>
<sequence>MVSFSLGPWGWIIAGLVLVGLEVLAPGAFMLWLGLAAIATGLVTFVVTLSAEGTALLFAALAIGSVAIGRQFMRDTRAKPSDRVINDRGFALVGRHVILTEAIAEGRGRVRIDDTVWRVEGPDLPSGTEVKVVGVDGTLLKVKPV</sequence>
<evidence type="ECO:0000256" key="2">
    <source>
        <dbReference type="ARBA" id="ARBA00022692"/>
    </source>
</evidence>
<dbReference type="Proteomes" id="UP000239772">
    <property type="component" value="Unassembled WGS sequence"/>
</dbReference>
<accession>A0A2T1HZF5</accession>
<dbReference type="InterPro" id="IPR012340">
    <property type="entry name" value="NA-bd_OB-fold"/>
</dbReference>
<dbReference type="PANTHER" id="PTHR33507">
    <property type="entry name" value="INNER MEMBRANE PROTEIN YBBJ"/>
    <property type="match status" value="1"/>
</dbReference>
<keyword evidence="8" id="KW-1185">Reference proteome</keyword>
<feature type="transmembrane region" description="Helical" evidence="5">
    <location>
        <begin position="6"/>
        <end position="24"/>
    </location>
</feature>
<dbReference type="GO" id="GO:0005886">
    <property type="term" value="C:plasma membrane"/>
    <property type="evidence" value="ECO:0007669"/>
    <property type="project" value="TreeGrafter"/>
</dbReference>
<evidence type="ECO:0000256" key="4">
    <source>
        <dbReference type="ARBA" id="ARBA00023136"/>
    </source>
</evidence>
<keyword evidence="2 5" id="KW-0812">Transmembrane</keyword>
<evidence type="ECO:0000259" key="6">
    <source>
        <dbReference type="Pfam" id="PF01957"/>
    </source>
</evidence>
<dbReference type="InterPro" id="IPR052165">
    <property type="entry name" value="Membrane_assoc_protease"/>
</dbReference>